<protein>
    <submittedName>
        <fullName evidence="2">Zinc D-Ala-D-Ala carboxypeptidase</fullName>
        <ecNumber evidence="2">3.4.17.14</ecNumber>
    </submittedName>
</protein>
<dbReference type="InterPro" id="IPR036366">
    <property type="entry name" value="PGBDSf"/>
</dbReference>
<accession>A0A654M8C6</accession>
<dbReference type="Gene3D" id="1.10.101.10">
    <property type="entry name" value="PGBD-like superfamily/PGBD"/>
    <property type="match status" value="1"/>
</dbReference>
<reference evidence="3" key="1">
    <citation type="submission" date="2015-10" db="EMBL/GenBank/DDBJ databases">
        <title>Niche specialization of a soil ammonia-oxidizing archaeon, Candidatus Nitrosocosmicus oleophilus.</title>
        <authorList>
            <person name="Jung M.-Y."/>
            <person name="Rhee S.-K."/>
        </authorList>
    </citation>
    <scope>NUCLEOTIDE SEQUENCE [LARGE SCALE GENOMIC DNA]</scope>
    <source>
        <strain evidence="3">MY3</strain>
    </source>
</reference>
<dbReference type="GeneID" id="77168862"/>
<evidence type="ECO:0000259" key="1">
    <source>
        <dbReference type="Pfam" id="PF01471"/>
    </source>
</evidence>
<gene>
    <name evidence="2" type="ORF">NMY3_01549</name>
</gene>
<name>A0A654M8C6_9ARCH</name>
<organism evidence="2 3">
    <name type="scientific">Candidatus Nitrosocosmicus oleophilus</name>
    <dbReference type="NCBI Taxonomy" id="1353260"/>
    <lineage>
        <taxon>Archaea</taxon>
        <taxon>Nitrososphaerota</taxon>
        <taxon>Nitrososphaeria</taxon>
        <taxon>Nitrososphaerales</taxon>
        <taxon>Nitrososphaeraceae</taxon>
        <taxon>Candidatus Nitrosocosmicus</taxon>
    </lineage>
</organism>
<dbReference type="InterPro" id="IPR036365">
    <property type="entry name" value="PGBD-like_sf"/>
</dbReference>
<keyword evidence="2" id="KW-0645">Protease</keyword>
<dbReference type="InterPro" id="IPR002477">
    <property type="entry name" value="Peptidoglycan-bd-like"/>
</dbReference>
<keyword evidence="3" id="KW-1185">Reference proteome</keyword>
<dbReference type="EC" id="3.4.17.14" evidence="2"/>
<feature type="domain" description="Peptidoglycan binding-like" evidence="1">
    <location>
        <begin position="47"/>
        <end position="104"/>
    </location>
</feature>
<evidence type="ECO:0000313" key="3">
    <source>
        <dbReference type="Proteomes" id="UP000058925"/>
    </source>
</evidence>
<keyword evidence="2" id="KW-0378">Hydrolase</keyword>
<dbReference type="Pfam" id="PF01471">
    <property type="entry name" value="PG_binding_1"/>
    <property type="match status" value="1"/>
</dbReference>
<evidence type="ECO:0000313" key="2">
    <source>
        <dbReference type="EMBL" id="ALI35752.1"/>
    </source>
</evidence>
<dbReference type="OrthoDB" id="248099at2157"/>
<dbReference type="AlphaFoldDB" id="A0A654M8C6"/>
<sequence length="283" mass="30519">MKSLLPLTLLIVSTVGVLSHFDTDLFAQIPVITTCDPNAQTLKKGNTGEIVVTLQNLLVEKGYIDRGYVDGDFGPGTDTAVKQFQTDNSLTADGIVGPTTWQVLCSTAVPLSDETPEMIRCLDGSEGTSCPTETSPHHQPSVNRQITVPLDTADSIYSANKTVFLGSKNISLTPYLVTEEHSSDHGILKGVGNVTNNQTYISTHLSDELIQSTGNGTIKTRDGESIAWITSAIGRPADDGNWVFHEIILFNNTQSQSLALLNNSIGLVKSTVGNEPDYIWLLE</sequence>
<proteinExistence type="predicted"/>
<dbReference type="Proteomes" id="UP000058925">
    <property type="component" value="Chromosome"/>
</dbReference>
<dbReference type="GO" id="GO:0009046">
    <property type="term" value="F:zinc D-Ala-D-Ala carboxypeptidase activity"/>
    <property type="evidence" value="ECO:0007669"/>
    <property type="project" value="UniProtKB-EC"/>
</dbReference>
<dbReference type="SUPFAM" id="SSF47090">
    <property type="entry name" value="PGBD-like"/>
    <property type="match status" value="1"/>
</dbReference>
<dbReference type="KEGG" id="taa:NMY3_01549"/>
<dbReference type="EMBL" id="CP012850">
    <property type="protein sequence ID" value="ALI35752.1"/>
    <property type="molecule type" value="Genomic_DNA"/>
</dbReference>
<dbReference type="RefSeq" id="WP_196818161.1">
    <property type="nucleotide sequence ID" value="NZ_CP012850.1"/>
</dbReference>
<keyword evidence="2" id="KW-0121">Carboxypeptidase</keyword>